<sequence length="278" mass="32303">MGYASNAPMAYVHVSYPLPMPPMGNPQMGYLPTPANPQMPPVTIPQTATQQPTNAIVYPPKVPKKDKICKVCCCKGHEGKECVKADKHDCLHYYPIHDLVAHGFWKCDKINTLSKGQFEFLFLALRTNKPQYAWGENIAKMDLVLNSKPIRQPWSREYTMRKQQTDTKYWETLKYNESGSDRSDEYDRAWNDYKSMPDQTYPPYRQRRQNRRRSASPDQRRHQNGIRRERSPIRQRIETFLPLRRPEVSIKIEGDDVKEVGVQPEIQSPVAMGIYSTN</sequence>
<dbReference type="AlphaFoldDB" id="A0A1L7WZ59"/>
<keyword evidence="3" id="KW-1185">Reference proteome</keyword>
<feature type="compositionally biased region" description="Basic and acidic residues" evidence="1">
    <location>
        <begin position="218"/>
        <end position="233"/>
    </location>
</feature>
<proteinExistence type="predicted"/>
<organism evidence="2 3">
    <name type="scientific">Phialocephala subalpina</name>
    <dbReference type="NCBI Taxonomy" id="576137"/>
    <lineage>
        <taxon>Eukaryota</taxon>
        <taxon>Fungi</taxon>
        <taxon>Dikarya</taxon>
        <taxon>Ascomycota</taxon>
        <taxon>Pezizomycotina</taxon>
        <taxon>Leotiomycetes</taxon>
        <taxon>Helotiales</taxon>
        <taxon>Mollisiaceae</taxon>
        <taxon>Phialocephala</taxon>
        <taxon>Phialocephala fortinii species complex</taxon>
    </lineage>
</organism>
<feature type="region of interest" description="Disordered" evidence="1">
    <location>
        <begin position="178"/>
        <end position="233"/>
    </location>
</feature>
<dbReference type="EMBL" id="FJOG01000011">
    <property type="protein sequence ID" value="CZR58042.1"/>
    <property type="molecule type" value="Genomic_DNA"/>
</dbReference>
<accession>A0A1L7WZ59</accession>
<name>A0A1L7WZ59_9HELO</name>
<feature type="compositionally biased region" description="Basic and acidic residues" evidence="1">
    <location>
        <begin position="179"/>
        <end position="191"/>
    </location>
</feature>
<evidence type="ECO:0000313" key="2">
    <source>
        <dbReference type="EMBL" id="CZR58042.1"/>
    </source>
</evidence>
<protein>
    <submittedName>
        <fullName evidence="2">Uncharacterized protein</fullName>
    </submittedName>
</protein>
<dbReference type="Proteomes" id="UP000184330">
    <property type="component" value="Unassembled WGS sequence"/>
</dbReference>
<reference evidence="2 3" key="1">
    <citation type="submission" date="2016-03" db="EMBL/GenBank/DDBJ databases">
        <authorList>
            <person name="Ploux O."/>
        </authorList>
    </citation>
    <scope>NUCLEOTIDE SEQUENCE [LARGE SCALE GENOMIC DNA]</scope>
    <source>
        <strain evidence="2 3">UAMH 11012</strain>
    </source>
</reference>
<gene>
    <name evidence="2" type="ORF">PAC_07932</name>
</gene>
<evidence type="ECO:0000256" key="1">
    <source>
        <dbReference type="SAM" id="MobiDB-lite"/>
    </source>
</evidence>
<evidence type="ECO:0000313" key="3">
    <source>
        <dbReference type="Proteomes" id="UP000184330"/>
    </source>
</evidence>
<feature type="compositionally biased region" description="Basic residues" evidence="1">
    <location>
        <begin position="205"/>
        <end position="214"/>
    </location>
</feature>